<sequence length="49" mass="6089">MEENITQIFLLKYNLFLIEKGYYPPMIVFFIYTIKHYKMIYYSLSLILE</sequence>
<protein>
    <submittedName>
        <fullName evidence="1">Uncharacterized protein</fullName>
    </submittedName>
</protein>
<dbReference type="EMBL" id="FODN01000003">
    <property type="protein sequence ID" value="SEO11477.1"/>
    <property type="molecule type" value="Genomic_DNA"/>
</dbReference>
<proteinExistence type="predicted"/>
<dbReference type="AlphaFoldDB" id="A0A1H8M279"/>
<reference evidence="2" key="1">
    <citation type="submission" date="2016-10" db="EMBL/GenBank/DDBJ databases">
        <authorList>
            <person name="Varghese N."/>
            <person name="Submissions S."/>
        </authorList>
    </citation>
    <scope>NUCLEOTIDE SEQUENCE [LARGE SCALE GENOMIC DNA]</scope>
    <source>
        <strain evidence="2">CGMCC 1.8704</strain>
    </source>
</reference>
<evidence type="ECO:0000313" key="1">
    <source>
        <dbReference type="EMBL" id="SEO11477.1"/>
    </source>
</evidence>
<evidence type="ECO:0000313" key="2">
    <source>
        <dbReference type="Proteomes" id="UP000198657"/>
    </source>
</evidence>
<name>A0A1H8M279_9FLAO</name>
<accession>A0A1H8M279</accession>
<organism evidence="1 2">
    <name type="scientific">Flavobacterium sinopsychrotolerans</name>
    <dbReference type="NCBI Taxonomy" id="604089"/>
    <lineage>
        <taxon>Bacteria</taxon>
        <taxon>Pseudomonadati</taxon>
        <taxon>Bacteroidota</taxon>
        <taxon>Flavobacteriia</taxon>
        <taxon>Flavobacteriales</taxon>
        <taxon>Flavobacteriaceae</taxon>
        <taxon>Flavobacterium</taxon>
    </lineage>
</organism>
<keyword evidence="2" id="KW-1185">Reference proteome</keyword>
<gene>
    <name evidence="1" type="ORF">SAMN04487942_1790</name>
</gene>
<dbReference type="Proteomes" id="UP000198657">
    <property type="component" value="Unassembled WGS sequence"/>
</dbReference>